<dbReference type="InterPro" id="IPR013317">
    <property type="entry name" value="DnaA_dom"/>
</dbReference>
<dbReference type="RefSeq" id="WP_290704124.1">
    <property type="nucleotide sequence ID" value="NZ_BAAAVS010000002.1"/>
</dbReference>
<feature type="binding site" evidence="8">
    <location>
        <position position="199"/>
    </location>
    <ligand>
        <name>ATP</name>
        <dbReference type="ChEBI" id="CHEBI:30616"/>
    </ligand>
</feature>
<dbReference type="Gene3D" id="1.10.1750.10">
    <property type="match status" value="1"/>
</dbReference>
<dbReference type="NCBIfam" id="NF010686">
    <property type="entry name" value="PRK14086.1"/>
    <property type="match status" value="1"/>
</dbReference>
<sequence length="494" mass="55858">MTVGSDSFTNIWMTVVDELNDDTRVNPPLTRQQKAWLSLVQPLTLAEGFALLSVPNRVVQEHIERDLRDVICTALSRELGETVDLGVRIQPIQVAAEPHESIGAEEESDEPPQTDDWKSRRRHFGGRDGDHPPNWSDSFGPGSESTAPSSGSLHPRYTFDTFVIGASNRFAHASAVAVAESPARAYNPLFIWGESGLGKTHLLHAAGHYALRLFPELRVKYVSTEEFTNDFINSLRDDRRVQFQRQYRDEVDILLVDDIQFLMGREGTQEEFFHTFNTLHNADKQIIISSDRPPHQLATLEDRLRTRFEGGLITDVQPPDLETRVAILRKKAQMDKIDVPDDVLVLIASHIERNIRELEGALIRVTAFASLTSAELNRSLAEVVLRNLLPETGIQEVSAPRIIAVITDYFGVSVDQLKGPSRKADVVLPRQIAMYLCRELTDLSLPKIGDTFNRDHSTVVHAEKKITEQMKERREIYDHVQELTTRIKRRPTSP</sequence>
<dbReference type="InterPro" id="IPR003593">
    <property type="entry name" value="AAA+_ATPase"/>
</dbReference>
<protein>
    <recommendedName>
        <fullName evidence="8 9">Chromosomal replication initiator protein DnaA</fullName>
    </recommendedName>
</protein>
<feature type="domain" description="AAA+ ATPase" evidence="13">
    <location>
        <begin position="185"/>
        <end position="314"/>
    </location>
</feature>
<dbReference type="CDD" id="cd06571">
    <property type="entry name" value="Bac_DnaA_C"/>
    <property type="match status" value="1"/>
</dbReference>
<dbReference type="Gene3D" id="1.10.8.60">
    <property type="match status" value="1"/>
</dbReference>
<dbReference type="SUPFAM" id="SSF48295">
    <property type="entry name" value="TrpR-like"/>
    <property type="match status" value="1"/>
</dbReference>
<keyword evidence="7 8" id="KW-0238">DNA-binding</keyword>
<evidence type="ECO:0000256" key="8">
    <source>
        <dbReference type="HAMAP-Rule" id="MF_00377"/>
    </source>
</evidence>
<feature type="domain" description="Chromosomal replication initiator DnaA C-terminal" evidence="14">
    <location>
        <begin position="398"/>
        <end position="466"/>
    </location>
</feature>
<dbReference type="InterPro" id="IPR038454">
    <property type="entry name" value="DnaA_N_sf"/>
</dbReference>
<name>A0ABP6KWX5_9ACTN</name>
<evidence type="ECO:0000259" key="14">
    <source>
        <dbReference type="SMART" id="SM00760"/>
    </source>
</evidence>
<keyword evidence="4 8" id="KW-0547">Nucleotide-binding</keyword>
<keyword evidence="16" id="KW-1185">Reference proteome</keyword>
<dbReference type="InterPro" id="IPR027417">
    <property type="entry name" value="P-loop_NTPase"/>
</dbReference>
<dbReference type="Pfam" id="PF08299">
    <property type="entry name" value="Bac_DnaA_C"/>
    <property type="match status" value="1"/>
</dbReference>
<dbReference type="Proteomes" id="UP001501035">
    <property type="component" value="Unassembled WGS sequence"/>
</dbReference>
<organism evidence="15 16">
    <name type="scientific">Gordonia defluvii</name>
    <dbReference type="NCBI Taxonomy" id="283718"/>
    <lineage>
        <taxon>Bacteria</taxon>
        <taxon>Bacillati</taxon>
        <taxon>Actinomycetota</taxon>
        <taxon>Actinomycetes</taxon>
        <taxon>Mycobacteriales</taxon>
        <taxon>Gordoniaceae</taxon>
        <taxon>Gordonia</taxon>
    </lineage>
</organism>
<dbReference type="PANTHER" id="PTHR30050">
    <property type="entry name" value="CHROMOSOMAL REPLICATION INITIATOR PROTEIN DNAA"/>
    <property type="match status" value="1"/>
</dbReference>
<accession>A0ABP6KWX5</accession>
<comment type="subunit">
    <text evidence="8">Oligomerizes as a right-handed, spiral filament on DNA at oriC.</text>
</comment>
<evidence type="ECO:0000256" key="7">
    <source>
        <dbReference type="ARBA" id="ARBA00023125"/>
    </source>
</evidence>
<dbReference type="SMART" id="SM00382">
    <property type="entry name" value="AAA"/>
    <property type="match status" value="1"/>
</dbReference>
<dbReference type="InterPro" id="IPR013159">
    <property type="entry name" value="DnaA_C"/>
</dbReference>
<feature type="binding site" evidence="8">
    <location>
        <position position="198"/>
    </location>
    <ligand>
        <name>ATP</name>
        <dbReference type="ChEBI" id="CHEBI:30616"/>
    </ligand>
</feature>
<feature type="binding site" evidence="8">
    <location>
        <position position="196"/>
    </location>
    <ligand>
        <name>ATP</name>
        <dbReference type="ChEBI" id="CHEBI:30616"/>
    </ligand>
</feature>
<feature type="region of interest" description="Disordered" evidence="12">
    <location>
        <begin position="96"/>
        <end position="152"/>
    </location>
</feature>
<keyword evidence="6 8" id="KW-0446">Lipid-binding</keyword>
<evidence type="ECO:0000256" key="11">
    <source>
        <dbReference type="RuleBase" id="RU004227"/>
    </source>
</evidence>
<evidence type="ECO:0000256" key="5">
    <source>
        <dbReference type="ARBA" id="ARBA00022840"/>
    </source>
</evidence>
<comment type="subcellular location">
    <subcellularLocation>
        <location evidence="8">Cytoplasm</location>
    </subcellularLocation>
</comment>
<evidence type="ECO:0000313" key="15">
    <source>
        <dbReference type="EMBL" id="GAA3024246.1"/>
    </source>
</evidence>
<feature type="compositionally biased region" description="Polar residues" evidence="12">
    <location>
        <begin position="143"/>
        <end position="152"/>
    </location>
</feature>
<dbReference type="HAMAP" id="MF_00377">
    <property type="entry name" value="DnaA_bact"/>
    <property type="match status" value="1"/>
</dbReference>
<dbReference type="InterPro" id="IPR010921">
    <property type="entry name" value="Trp_repressor/repl_initiator"/>
</dbReference>
<feature type="binding site" evidence="8">
    <location>
        <position position="200"/>
    </location>
    <ligand>
        <name>ATP</name>
        <dbReference type="ChEBI" id="CHEBI:30616"/>
    </ligand>
</feature>
<evidence type="ECO:0000256" key="10">
    <source>
        <dbReference type="RuleBase" id="RU000577"/>
    </source>
</evidence>
<keyword evidence="2 8" id="KW-0963">Cytoplasm</keyword>
<reference evidence="16" key="1">
    <citation type="journal article" date="2019" name="Int. J. Syst. Evol. Microbiol.">
        <title>The Global Catalogue of Microorganisms (GCM) 10K type strain sequencing project: providing services to taxonomists for standard genome sequencing and annotation.</title>
        <authorList>
            <consortium name="The Broad Institute Genomics Platform"/>
            <consortium name="The Broad Institute Genome Sequencing Center for Infectious Disease"/>
            <person name="Wu L."/>
            <person name="Ma J."/>
        </authorList>
    </citation>
    <scope>NUCLEOTIDE SEQUENCE [LARGE SCALE GENOMIC DNA]</scope>
    <source>
        <strain evidence="16">JCM 14234</strain>
    </source>
</reference>
<evidence type="ECO:0000256" key="6">
    <source>
        <dbReference type="ARBA" id="ARBA00023121"/>
    </source>
</evidence>
<evidence type="ECO:0000256" key="2">
    <source>
        <dbReference type="ARBA" id="ARBA00022490"/>
    </source>
</evidence>
<comment type="function">
    <text evidence="8 10">Plays an essential role in the initiation and regulation of chromosomal replication. ATP-DnaA binds to the origin of replication (oriC) to initiate formation of the DNA replication initiation complex once per cell cycle. Binds the DnaA box (a 9 base pair repeat at the origin) and separates the double-stranded (ds)DNA. Forms a right-handed helical filament on oriC DNA; dsDNA binds to the exterior of the filament while single-stranded (ss)DNA is stabiized in the filament's interior. The ATP-DnaA-oriC complex binds and stabilizes one strand of the AT-rich DNA unwinding element (DUE), permitting loading of DNA polymerase. After initiation quickly degrades to an ADP-DnaA complex that is not apt for DNA replication. Binds acidic phospholipids.</text>
</comment>
<evidence type="ECO:0000256" key="3">
    <source>
        <dbReference type="ARBA" id="ARBA00022705"/>
    </source>
</evidence>
<comment type="similarity">
    <text evidence="1 8 11">Belongs to the DnaA family.</text>
</comment>
<dbReference type="PANTHER" id="PTHR30050:SF2">
    <property type="entry name" value="CHROMOSOMAL REPLICATION INITIATOR PROTEIN DNAA"/>
    <property type="match status" value="1"/>
</dbReference>
<keyword evidence="3 8" id="KW-0235">DNA replication</keyword>
<dbReference type="Gene3D" id="3.30.300.180">
    <property type="match status" value="1"/>
</dbReference>
<evidence type="ECO:0000256" key="9">
    <source>
        <dbReference type="NCBIfam" id="TIGR00362"/>
    </source>
</evidence>
<dbReference type="EMBL" id="BAAAVS010000002">
    <property type="protein sequence ID" value="GAA3024246.1"/>
    <property type="molecule type" value="Genomic_DNA"/>
</dbReference>
<dbReference type="PROSITE" id="PS01008">
    <property type="entry name" value="DNAA"/>
    <property type="match status" value="1"/>
</dbReference>
<evidence type="ECO:0000256" key="1">
    <source>
        <dbReference type="ARBA" id="ARBA00006583"/>
    </source>
</evidence>
<feature type="region of interest" description="Domain I, interacts with DnaA modulators" evidence="8">
    <location>
        <begin position="1"/>
        <end position="110"/>
    </location>
</feature>
<feature type="region of interest" description="Domain IV, binds dsDNA" evidence="8">
    <location>
        <begin position="370"/>
        <end position="494"/>
    </location>
</feature>
<dbReference type="Pfam" id="PF00308">
    <property type="entry name" value="Bac_DnaA"/>
    <property type="match status" value="1"/>
</dbReference>
<dbReference type="SMART" id="SM00760">
    <property type="entry name" value="Bac_DnaA_C"/>
    <property type="match status" value="1"/>
</dbReference>
<evidence type="ECO:0000259" key="13">
    <source>
        <dbReference type="SMART" id="SM00382"/>
    </source>
</evidence>
<dbReference type="Gene3D" id="3.40.50.300">
    <property type="entry name" value="P-loop containing nucleotide triphosphate hydrolases"/>
    <property type="match status" value="1"/>
</dbReference>
<evidence type="ECO:0000256" key="4">
    <source>
        <dbReference type="ARBA" id="ARBA00022741"/>
    </source>
</evidence>
<dbReference type="InterPro" id="IPR018312">
    <property type="entry name" value="Chromosome_initiator_DnaA_CS"/>
</dbReference>
<comment type="domain">
    <text evidence="8">Domain I is involved in oligomerization and binding regulators, domain II is flexibile and of varying length in different bacteria, domain III forms the AAA+ region, while domain IV binds dsDNA.</text>
</comment>
<dbReference type="PRINTS" id="PR00051">
    <property type="entry name" value="DNAA"/>
</dbReference>
<keyword evidence="5 8" id="KW-0067">ATP-binding</keyword>
<proteinExistence type="inferred from homology"/>
<evidence type="ECO:0000256" key="12">
    <source>
        <dbReference type="SAM" id="MobiDB-lite"/>
    </source>
</evidence>
<dbReference type="CDD" id="cd00009">
    <property type="entry name" value="AAA"/>
    <property type="match status" value="1"/>
</dbReference>
<feature type="compositionally biased region" description="Acidic residues" evidence="12">
    <location>
        <begin position="103"/>
        <end position="113"/>
    </location>
</feature>
<dbReference type="InterPro" id="IPR020591">
    <property type="entry name" value="Chromosome_initiator_DnaA-like"/>
</dbReference>
<dbReference type="SUPFAM" id="SSF52540">
    <property type="entry name" value="P-loop containing nucleoside triphosphate hydrolases"/>
    <property type="match status" value="1"/>
</dbReference>
<dbReference type="NCBIfam" id="TIGR00362">
    <property type="entry name" value="DnaA"/>
    <property type="match status" value="1"/>
</dbReference>
<comment type="caution">
    <text evidence="15">The sequence shown here is derived from an EMBL/GenBank/DDBJ whole genome shotgun (WGS) entry which is preliminary data.</text>
</comment>
<dbReference type="InterPro" id="IPR001957">
    <property type="entry name" value="Chromosome_initiator_DnaA"/>
</dbReference>
<comment type="caution">
    <text evidence="8">Lacks conserved residue(s) required for the propagation of feature annotation.</text>
</comment>
<evidence type="ECO:0000313" key="16">
    <source>
        <dbReference type="Proteomes" id="UP001501035"/>
    </source>
</evidence>
<gene>
    <name evidence="8 15" type="primary">dnaA</name>
    <name evidence="15" type="ORF">GCM10010528_02830</name>
</gene>